<gene>
    <name evidence="4" type="ORF">XA68_10481</name>
</gene>
<name>A0A2A9PGV5_OPHUN</name>
<dbReference type="InterPro" id="IPR027450">
    <property type="entry name" value="AlkB-like"/>
</dbReference>
<dbReference type="GO" id="GO:0006307">
    <property type="term" value="P:DNA alkylation repair"/>
    <property type="evidence" value="ECO:0007669"/>
    <property type="project" value="InterPro"/>
</dbReference>
<dbReference type="Gene3D" id="3.40.50.850">
    <property type="entry name" value="Isochorismatase-like"/>
    <property type="match status" value="1"/>
</dbReference>
<evidence type="ECO:0000256" key="1">
    <source>
        <dbReference type="ARBA" id="ARBA00006336"/>
    </source>
</evidence>
<dbReference type="InterPro" id="IPR057088">
    <property type="entry name" value="GLRG_09195_Thiored"/>
</dbReference>
<comment type="similarity">
    <text evidence="1">Belongs to the isochorismatase family.</text>
</comment>
<dbReference type="SUPFAM" id="SSF47616">
    <property type="entry name" value="GST C-terminal domain-like"/>
    <property type="match status" value="1"/>
</dbReference>
<dbReference type="GO" id="GO:0051213">
    <property type="term" value="F:dioxygenase activity"/>
    <property type="evidence" value="ECO:0007669"/>
    <property type="project" value="InterPro"/>
</dbReference>
<feature type="domain" description="Fe2OG dioxygenase" evidence="3">
    <location>
        <begin position="459"/>
        <end position="571"/>
    </location>
</feature>
<dbReference type="Pfam" id="PF13532">
    <property type="entry name" value="2OG-FeII_Oxy_2"/>
    <property type="match status" value="1"/>
</dbReference>
<dbReference type="PROSITE" id="PS51471">
    <property type="entry name" value="FE2OG_OXY"/>
    <property type="match status" value="1"/>
</dbReference>
<evidence type="ECO:0000313" key="4">
    <source>
        <dbReference type="EMBL" id="PFH60725.1"/>
    </source>
</evidence>
<dbReference type="InterPro" id="IPR036380">
    <property type="entry name" value="Isochorismatase-like_sf"/>
</dbReference>
<dbReference type="OrthoDB" id="445341at2759"/>
<reference evidence="4 5" key="2">
    <citation type="journal article" date="2017" name="Sci. Rep.">
        <title>Ant-infecting Ophiocordyceps genomes reveal a high diversity of potential behavioral manipulation genes and a possible major role for enterotoxins.</title>
        <authorList>
            <person name="de Bekker C."/>
            <person name="Ohm R.A."/>
            <person name="Evans H.C."/>
            <person name="Brachmann A."/>
            <person name="Hughes D.P."/>
        </authorList>
    </citation>
    <scope>NUCLEOTIDE SEQUENCE [LARGE SCALE GENOMIC DNA]</scope>
    <source>
        <strain evidence="4 5">SC16a</strain>
    </source>
</reference>
<comment type="caution">
    <text evidence="4">The sequence shown here is derived from an EMBL/GenBank/DDBJ whole genome shotgun (WGS) entry which is preliminary data.</text>
</comment>
<proteinExistence type="inferred from homology"/>
<organism evidence="4 5">
    <name type="scientific">Ophiocordyceps unilateralis</name>
    <name type="common">Zombie-ant fungus</name>
    <name type="synonym">Torrubia unilateralis</name>
    <dbReference type="NCBI Taxonomy" id="268505"/>
    <lineage>
        <taxon>Eukaryota</taxon>
        <taxon>Fungi</taxon>
        <taxon>Dikarya</taxon>
        <taxon>Ascomycota</taxon>
        <taxon>Pezizomycotina</taxon>
        <taxon>Sordariomycetes</taxon>
        <taxon>Hypocreomycetidae</taxon>
        <taxon>Hypocreales</taxon>
        <taxon>Ophiocordycipitaceae</taxon>
        <taxon>Ophiocordyceps</taxon>
    </lineage>
</organism>
<dbReference type="CDD" id="cd00299">
    <property type="entry name" value="GST_C_family"/>
    <property type="match status" value="1"/>
</dbReference>
<dbReference type="AlphaFoldDB" id="A0A2A9PGV5"/>
<dbReference type="Proteomes" id="UP000037136">
    <property type="component" value="Unassembled WGS sequence"/>
</dbReference>
<feature type="region of interest" description="Disordered" evidence="2">
    <location>
        <begin position="746"/>
        <end position="777"/>
    </location>
</feature>
<dbReference type="Pfam" id="PF00857">
    <property type="entry name" value="Isochorismatase"/>
    <property type="match status" value="1"/>
</dbReference>
<feature type="compositionally biased region" description="Low complexity" evidence="2">
    <location>
        <begin position="309"/>
        <end position="322"/>
    </location>
</feature>
<dbReference type="CDD" id="cd00431">
    <property type="entry name" value="cysteine_hydrolases"/>
    <property type="match status" value="1"/>
</dbReference>
<evidence type="ECO:0000313" key="5">
    <source>
        <dbReference type="Proteomes" id="UP000037136"/>
    </source>
</evidence>
<feature type="region of interest" description="Disordered" evidence="2">
    <location>
        <begin position="251"/>
        <end position="371"/>
    </location>
</feature>
<reference evidence="4 5" key="1">
    <citation type="journal article" date="2015" name="BMC Genomics">
        <title>Gene expression during zombie ant biting behavior reflects the complexity underlying fungal parasitic behavioral manipulation.</title>
        <authorList>
            <person name="de Bekker C."/>
            <person name="Ohm R.A."/>
            <person name="Loreto R.G."/>
            <person name="Sebastian A."/>
            <person name="Albert I."/>
            <person name="Merrow M."/>
            <person name="Brachmann A."/>
            <person name="Hughes D.P."/>
        </authorList>
    </citation>
    <scope>NUCLEOTIDE SEQUENCE [LARGE SCALE GENOMIC DNA]</scope>
    <source>
        <strain evidence="4 5">SC16a</strain>
    </source>
</reference>
<dbReference type="InterPro" id="IPR005123">
    <property type="entry name" value="Oxoglu/Fe-dep_dioxygenase_dom"/>
</dbReference>
<accession>A0A2A9PGV5</accession>
<evidence type="ECO:0000256" key="2">
    <source>
        <dbReference type="SAM" id="MobiDB-lite"/>
    </source>
</evidence>
<protein>
    <recommendedName>
        <fullName evidence="3">Fe2OG dioxygenase domain-containing protein</fullName>
    </recommendedName>
</protein>
<feature type="compositionally biased region" description="Basic and acidic residues" evidence="2">
    <location>
        <begin position="251"/>
        <end position="260"/>
    </location>
</feature>
<feature type="compositionally biased region" description="Low complexity" evidence="2">
    <location>
        <begin position="346"/>
        <end position="366"/>
    </location>
</feature>
<feature type="compositionally biased region" description="Low complexity" evidence="2">
    <location>
        <begin position="83"/>
        <end position="96"/>
    </location>
</feature>
<dbReference type="PANTHER" id="PTHR31212:SF5">
    <property type="entry name" value="ISOCHORISMATASE FAMILY PROTEIN FAMILY (AFU_ORTHOLOGUE AFUA_3G14500)"/>
    <property type="match status" value="1"/>
</dbReference>
<dbReference type="Gene3D" id="2.60.120.590">
    <property type="entry name" value="Alpha-ketoglutarate-dependent dioxygenase AlkB-like"/>
    <property type="match status" value="1"/>
</dbReference>
<dbReference type="PANTHER" id="PTHR31212">
    <property type="entry name" value="ALPHA-KETOGLUTARATE-DEPENDENT DIOXYGENASE ALKB HOMOLOG 3"/>
    <property type="match status" value="1"/>
</dbReference>
<dbReference type="InterPro" id="IPR037151">
    <property type="entry name" value="AlkB-like_sf"/>
</dbReference>
<dbReference type="InterPro" id="IPR000868">
    <property type="entry name" value="Isochorismatase-like_dom"/>
</dbReference>
<feature type="region of interest" description="Disordered" evidence="2">
    <location>
        <begin position="69"/>
        <end position="131"/>
    </location>
</feature>
<keyword evidence="5" id="KW-1185">Reference proteome</keyword>
<evidence type="ECO:0000259" key="3">
    <source>
        <dbReference type="PROSITE" id="PS51471"/>
    </source>
</evidence>
<dbReference type="InterPro" id="IPR036282">
    <property type="entry name" value="Glutathione-S-Trfase_C_sf"/>
</dbReference>
<dbReference type="SUPFAM" id="SSF52499">
    <property type="entry name" value="Isochorismatase-like hydrolases"/>
    <property type="match status" value="1"/>
</dbReference>
<dbReference type="Pfam" id="PF24470">
    <property type="entry name" value="Thiored_Isochorism"/>
    <property type="match status" value="1"/>
</dbReference>
<dbReference type="EMBL" id="LAZP02000111">
    <property type="protein sequence ID" value="PFH60725.1"/>
    <property type="molecule type" value="Genomic_DNA"/>
</dbReference>
<sequence length="855" mass="92457">MFPFDTAALPQLTTRKALIAVDLQNDFVGTDGDAALPVNEPEGFFARAVALSEAFRAAGDVVWVQSHFDEPRPVDSEPGILVSDRPSLSSSSSSSRRPGRRSRPKPPEEPGQDHGPEDAPASPPDPEAFLSGEMSTCVRPESPGAELAPVVRAAVRPGDTVLTKTHYSAFQGTPLLRVLRAHMVMELFICGSLTNVGVYATALDAACHGMAITLIEDCCGYRSDARQARAVRSLVELTGCDVATSEELLHVMQPKEKDSKPPVSPSRAKAEEDKPPLSPDLVKPMTGLSLVSASPENGADEQDAGKLTPSASSSSSPSSPAAVLHSNENDDTGRSAADLEAERIAPSRPTASSSSPEPSPTDDGTPLPLCEGDTHVIANVLPPSLEHDIFPRLRSEIQWQPMSHQGSPVPRLVAVQGTVSTDGSVPVYRHPADESPPLRPFSTAVLAIKDQVERHVGHPVNHALIQLYRDGSDHISEHSDKTLDIVSGSYIANLSLGAQRTMVLRTKRVAGDSRRVQRAVLPHNSLCRMGLSTNMKWLHAIRQDRRADRDKASAELAFGGARISLTFRSIGTFLDPDRGLIWGQGATAKTRDDARPVVNGQGPEAVAMLRAFGMENHSSVVDDWDRLYRDGFDVLHIRSAPRLFASADAIVNMRLALMLSELGVSHAKGRMAATGDDDDDNQADAAIKFIDNDAARTEVKGQVAIMLYLDACYGGGQTARREELARRFTHFQRAIRLHDLVRRHRSACRTKRSSRAPSESVEREKHSNQDPLPKSLTHELGSWNGVTESLSCPPFLAASSPSLPDFALWPVLHAVVGLYGADLVLGRWDGLRRYYDAFAARESVRELLGDGDVGS</sequence>
<feature type="compositionally biased region" description="Basic and acidic residues" evidence="2">
    <location>
        <begin position="105"/>
        <end position="117"/>
    </location>
</feature>
<dbReference type="Gene3D" id="1.20.1050.10">
    <property type="match status" value="1"/>
</dbReference>
<dbReference type="InterPro" id="IPR032854">
    <property type="entry name" value="ALKBH3"/>
</dbReference>
<dbReference type="SUPFAM" id="SSF51197">
    <property type="entry name" value="Clavaminate synthase-like"/>
    <property type="match status" value="1"/>
</dbReference>
<dbReference type="STRING" id="268505.A0A2A9PGV5"/>